<dbReference type="EMBL" id="CAFBML010000067">
    <property type="protein sequence ID" value="CAB4904023.1"/>
    <property type="molecule type" value="Genomic_DNA"/>
</dbReference>
<feature type="domain" description="Xylose isomerase-like TIM barrel" evidence="1">
    <location>
        <begin position="36"/>
        <end position="290"/>
    </location>
</feature>
<proteinExistence type="predicted"/>
<dbReference type="PANTHER" id="PTHR12110:SF41">
    <property type="entry name" value="INOSOSE DEHYDRATASE"/>
    <property type="match status" value="1"/>
</dbReference>
<dbReference type="InterPro" id="IPR036237">
    <property type="entry name" value="Xyl_isomerase-like_sf"/>
</dbReference>
<dbReference type="AlphaFoldDB" id="A0A6J7GIR1"/>
<dbReference type="Gene3D" id="3.20.20.150">
    <property type="entry name" value="Divalent-metal-dependent TIM barrel enzymes"/>
    <property type="match status" value="1"/>
</dbReference>
<name>A0A6J7GIR1_9ZZZZ</name>
<protein>
    <submittedName>
        <fullName evidence="2">Unannotated protein</fullName>
    </submittedName>
</protein>
<reference evidence="2" key="1">
    <citation type="submission" date="2020-05" db="EMBL/GenBank/DDBJ databases">
        <authorList>
            <person name="Chiriac C."/>
            <person name="Salcher M."/>
            <person name="Ghai R."/>
            <person name="Kavagutti S V."/>
        </authorList>
    </citation>
    <scope>NUCLEOTIDE SEQUENCE</scope>
</reference>
<sequence length="300" mass="32464">MSDFLSRVASAPISWGICEVPGWGEMLPTERVLSEMKGLGFTATELGAPGFLPSDPASVKDELANYGMQLLGGFTPVVVHDKSQRQATIDSATATAKLFQIAGATKFVSAAVQDWDWSLPRALSVDEQKHAVEMFGIIDEICQEHGLDQVLHPHVQTIVETKADMHRFLDSCDVKWCLDTGHTAIGGQDPVQFAKDAMERVGHVHLKDVQLSMVPKVLSREVTLMAATQAGLFTPLGQGDVDIMGVIQTLENAGYQGWYVIEQDTALTSGFPAEGEGPVHQVASSMDYLRNTVAPTLVSK</sequence>
<gene>
    <name evidence="2" type="ORF">UFOPK3592_00612</name>
</gene>
<dbReference type="InterPro" id="IPR013022">
    <property type="entry name" value="Xyl_isomerase-like_TIM-brl"/>
</dbReference>
<dbReference type="InterPro" id="IPR050312">
    <property type="entry name" value="IolE/XylAMocC-like"/>
</dbReference>
<dbReference type="PANTHER" id="PTHR12110">
    <property type="entry name" value="HYDROXYPYRUVATE ISOMERASE"/>
    <property type="match status" value="1"/>
</dbReference>
<dbReference type="Pfam" id="PF01261">
    <property type="entry name" value="AP_endonuc_2"/>
    <property type="match status" value="1"/>
</dbReference>
<dbReference type="SUPFAM" id="SSF51658">
    <property type="entry name" value="Xylose isomerase-like"/>
    <property type="match status" value="1"/>
</dbReference>
<evidence type="ECO:0000259" key="1">
    <source>
        <dbReference type="Pfam" id="PF01261"/>
    </source>
</evidence>
<organism evidence="2">
    <name type="scientific">freshwater metagenome</name>
    <dbReference type="NCBI Taxonomy" id="449393"/>
    <lineage>
        <taxon>unclassified sequences</taxon>
        <taxon>metagenomes</taxon>
        <taxon>ecological metagenomes</taxon>
    </lineage>
</organism>
<evidence type="ECO:0000313" key="2">
    <source>
        <dbReference type="EMBL" id="CAB4904023.1"/>
    </source>
</evidence>
<accession>A0A6J7GIR1</accession>